<dbReference type="Gene3D" id="3.30.700.10">
    <property type="entry name" value="Glycoprotein, Type 4 Pilin"/>
    <property type="match status" value="1"/>
</dbReference>
<dbReference type="AlphaFoldDB" id="A0A9X7V0H2"/>
<evidence type="ECO:0000256" key="1">
    <source>
        <dbReference type="SAM" id="Phobius"/>
    </source>
</evidence>
<dbReference type="InterPro" id="IPR012902">
    <property type="entry name" value="N_methyl_site"/>
</dbReference>
<feature type="transmembrane region" description="Helical" evidence="1">
    <location>
        <begin position="13"/>
        <end position="33"/>
    </location>
</feature>
<accession>A0A9X7V0H2</accession>
<name>A0A9X7V0H2_9GAMM</name>
<dbReference type="Pfam" id="PF07963">
    <property type="entry name" value="N_methyl"/>
    <property type="match status" value="1"/>
</dbReference>
<dbReference type="Proteomes" id="UP000595933">
    <property type="component" value="Chromosome"/>
</dbReference>
<evidence type="ECO:0000313" key="2">
    <source>
        <dbReference type="EMBL" id="QQN49845.1"/>
    </source>
</evidence>
<dbReference type="RefSeq" id="WP_200290651.1">
    <property type="nucleotide sequence ID" value="NZ_CP067013.1"/>
</dbReference>
<evidence type="ECO:0000313" key="3">
    <source>
        <dbReference type="Proteomes" id="UP000595933"/>
    </source>
</evidence>
<organism evidence="2 3">
    <name type="scientific">Stutzerimonas balearica</name>
    <dbReference type="NCBI Taxonomy" id="74829"/>
    <lineage>
        <taxon>Bacteria</taxon>
        <taxon>Pseudomonadati</taxon>
        <taxon>Pseudomonadota</taxon>
        <taxon>Gammaproteobacteria</taxon>
        <taxon>Pseudomonadales</taxon>
        <taxon>Pseudomonadaceae</taxon>
        <taxon>Stutzerimonas</taxon>
    </lineage>
</organism>
<keyword evidence="1" id="KW-0812">Transmembrane</keyword>
<proteinExistence type="predicted"/>
<keyword evidence="1" id="KW-1133">Transmembrane helix</keyword>
<dbReference type="InterPro" id="IPR045584">
    <property type="entry name" value="Pilin-like"/>
</dbReference>
<keyword evidence="1" id="KW-0472">Membrane</keyword>
<gene>
    <name evidence="2" type="ORF">I6H70_14975</name>
</gene>
<sequence>MRLLQRGFTLLELLVVITLIGLIAGVVAPRFVALSDRLSQKNQLQEARQKVNGLPLLAMRNGSAMRIDASGAPLELPDGWRISARSPVIYQSNGVCLGGDIEVWQNDTRQAVVDLQPPLCQWRS</sequence>
<dbReference type="NCBIfam" id="TIGR02532">
    <property type="entry name" value="IV_pilin_GFxxxE"/>
    <property type="match status" value="1"/>
</dbReference>
<dbReference type="PROSITE" id="PS00409">
    <property type="entry name" value="PROKAR_NTER_METHYL"/>
    <property type="match status" value="1"/>
</dbReference>
<dbReference type="EMBL" id="CP067013">
    <property type="protein sequence ID" value="QQN49845.1"/>
    <property type="molecule type" value="Genomic_DNA"/>
</dbReference>
<dbReference type="SUPFAM" id="SSF54523">
    <property type="entry name" value="Pili subunits"/>
    <property type="match status" value="1"/>
</dbReference>
<reference evidence="2 3" key="1">
    <citation type="submission" date="2020-12" db="EMBL/GenBank/DDBJ databases">
        <title>FDA dAtabase for Regulatory Grade micrObial Sequences (FDA-ARGOS): Supporting development and validation of Infectious Disease Dx tests.</title>
        <authorList>
            <person name="Sproer C."/>
            <person name="Gronow S."/>
            <person name="Severitt S."/>
            <person name="Schroder I."/>
            <person name="Tallon L."/>
            <person name="Sadzewicz L."/>
            <person name="Zhao X."/>
            <person name="Boylan J."/>
            <person name="Ott S."/>
            <person name="Bowen H."/>
            <person name="Vavikolanu K."/>
            <person name="Mehta A."/>
            <person name="Aluvathingal J."/>
            <person name="Nadendla S."/>
            <person name="Lowell S."/>
            <person name="Myers T."/>
            <person name="Yan Y."/>
            <person name="Sichtig H."/>
        </authorList>
    </citation>
    <scope>NUCLEOTIDE SEQUENCE [LARGE SCALE GENOMIC DNA]</scope>
    <source>
        <strain evidence="2 3">FDAARGOS_1013</strain>
    </source>
</reference>
<protein>
    <submittedName>
        <fullName evidence="2">Type II secretion system protein</fullName>
    </submittedName>
</protein>